<dbReference type="EMBL" id="JARKIB010000004">
    <property type="protein sequence ID" value="KAJ7781297.1"/>
    <property type="molecule type" value="Genomic_DNA"/>
</dbReference>
<evidence type="ECO:0000313" key="1">
    <source>
        <dbReference type="EMBL" id="KAJ7781297.1"/>
    </source>
</evidence>
<organism evidence="1 2">
    <name type="scientific">Mycena metata</name>
    <dbReference type="NCBI Taxonomy" id="1033252"/>
    <lineage>
        <taxon>Eukaryota</taxon>
        <taxon>Fungi</taxon>
        <taxon>Dikarya</taxon>
        <taxon>Basidiomycota</taxon>
        <taxon>Agaricomycotina</taxon>
        <taxon>Agaricomycetes</taxon>
        <taxon>Agaricomycetidae</taxon>
        <taxon>Agaricales</taxon>
        <taxon>Marasmiineae</taxon>
        <taxon>Mycenaceae</taxon>
        <taxon>Mycena</taxon>
    </lineage>
</organism>
<dbReference type="Proteomes" id="UP001215598">
    <property type="component" value="Unassembled WGS sequence"/>
</dbReference>
<gene>
    <name evidence="1" type="ORF">B0H16DRAFT_1447779</name>
</gene>
<sequence>MECADSAMVARWDAHFKFFAGVQDVELNFSAIRAAVITIRLRYNALPFTFTHSLYRDDLQKDILALRIEESRNGGGVHGAPQGAFYGPYGGYGGYGGPSSSSGAGAPPAVAGLKGSSATRAPVEKCFVARA</sequence>
<evidence type="ECO:0000313" key="2">
    <source>
        <dbReference type="Proteomes" id="UP001215598"/>
    </source>
</evidence>
<proteinExistence type="predicted"/>
<protein>
    <submittedName>
        <fullName evidence="1">Uncharacterized protein</fullName>
    </submittedName>
</protein>
<reference evidence="1" key="1">
    <citation type="submission" date="2023-03" db="EMBL/GenBank/DDBJ databases">
        <title>Massive genome expansion in bonnet fungi (Mycena s.s.) driven by repeated elements and novel gene families across ecological guilds.</title>
        <authorList>
            <consortium name="Lawrence Berkeley National Laboratory"/>
            <person name="Harder C.B."/>
            <person name="Miyauchi S."/>
            <person name="Viragh M."/>
            <person name="Kuo A."/>
            <person name="Thoen E."/>
            <person name="Andreopoulos B."/>
            <person name="Lu D."/>
            <person name="Skrede I."/>
            <person name="Drula E."/>
            <person name="Henrissat B."/>
            <person name="Morin E."/>
            <person name="Kohler A."/>
            <person name="Barry K."/>
            <person name="LaButti K."/>
            <person name="Morin E."/>
            <person name="Salamov A."/>
            <person name="Lipzen A."/>
            <person name="Mereny Z."/>
            <person name="Hegedus B."/>
            <person name="Baldrian P."/>
            <person name="Stursova M."/>
            <person name="Weitz H."/>
            <person name="Taylor A."/>
            <person name="Grigoriev I.V."/>
            <person name="Nagy L.G."/>
            <person name="Martin F."/>
            <person name="Kauserud H."/>
        </authorList>
    </citation>
    <scope>NUCLEOTIDE SEQUENCE</scope>
    <source>
        <strain evidence="1">CBHHK182m</strain>
    </source>
</reference>
<dbReference type="AlphaFoldDB" id="A0AAD7KBR7"/>
<name>A0AAD7KBR7_9AGAR</name>
<keyword evidence="2" id="KW-1185">Reference proteome</keyword>
<comment type="caution">
    <text evidence="1">The sequence shown here is derived from an EMBL/GenBank/DDBJ whole genome shotgun (WGS) entry which is preliminary data.</text>
</comment>
<accession>A0AAD7KBR7</accession>